<dbReference type="Gene3D" id="2.60.40.1230">
    <property type="match status" value="1"/>
</dbReference>
<feature type="domain" description="Clathrin adaptor alpha/beta/gamma-adaptin appendage Ig-like subdomain" evidence="5">
    <location>
        <begin position="180"/>
        <end position="279"/>
    </location>
</feature>
<dbReference type="InterPro" id="IPR013041">
    <property type="entry name" value="Clathrin_app_Ig-like_sf"/>
</dbReference>
<dbReference type="InterPro" id="IPR008152">
    <property type="entry name" value="Clathrin_a/b/g-adaptin_app_Ig"/>
</dbReference>
<evidence type="ECO:0000256" key="3">
    <source>
        <dbReference type="ARBA" id="ARBA00022927"/>
    </source>
</evidence>
<gene>
    <name evidence="6" type="ORF">PIB30_094691</name>
</gene>
<evidence type="ECO:0000259" key="5">
    <source>
        <dbReference type="SMART" id="SM00809"/>
    </source>
</evidence>
<accession>A0ABU6TUX6</accession>
<evidence type="ECO:0000313" key="6">
    <source>
        <dbReference type="EMBL" id="MED6152717.1"/>
    </source>
</evidence>
<dbReference type="InterPro" id="IPR050840">
    <property type="entry name" value="Adaptor_Complx_Large_Subunit"/>
</dbReference>
<evidence type="ECO:0000256" key="4">
    <source>
        <dbReference type="ARBA" id="ARBA00023136"/>
    </source>
</evidence>
<keyword evidence="3" id="KW-0653">Protein transport</keyword>
<name>A0ABU6TUX6_9FABA</name>
<evidence type="ECO:0000256" key="2">
    <source>
        <dbReference type="ARBA" id="ARBA00022448"/>
    </source>
</evidence>
<comment type="subcellular location">
    <subcellularLocation>
        <location evidence="1">Endomembrane system</location>
    </subcellularLocation>
</comment>
<keyword evidence="7" id="KW-1185">Reference proteome</keyword>
<comment type="caution">
    <text evidence="6">The sequence shown here is derived from an EMBL/GenBank/DDBJ whole genome shotgun (WGS) entry which is preliminary data.</text>
</comment>
<dbReference type="SMART" id="SM00809">
    <property type="entry name" value="Alpha_adaptinC2"/>
    <property type="match status" value="1"/>
</dbReference>
<keyword evidence="2" id="KW-0813">Transport</keyword>
<organism evidence="6 7">
    <name type="scientific">Stylosanthes scabra</name>
    <dbReference type="NCBI Taxonomy" id="79078"/>
    <lineage>
        <taxon>Eukaryota</taxon>
        <taxon>Viridiplantae</taxon>
        <taxon>Streptophyta</taxon>
        <taxon>Embryophyta</taxon>
        <taxon>Tracheophyta</taxon>
        <taxon>Spermatophyta</taxon>
        <taxon>Magnoliopsida</taxon>
        <taxon>eudicotyledons</taxon>
        <taxon>Gunneridae</taxon>
        <taxon>Pentapetalae</taxon>
        <taxon>rosids</taxon>
        <taxon>fabids</taxon>
        <taxon>Fabales</taxon>
        <taxon>Fabaceae</taxon>
        <taxon>Papilionoideae</taxon>
        <taxon>50 kb inversion clade</taxon>
        <taxon>dalbergioids sensu lato</taxon>
        <taxon>Dalbergieae</taxon>
        <taxon>Pterocarpus clade</taxon>
        <taxon>Stylosanthes</taxon>
    </lineage>
</organism>
<dbReference type="Pfam" id="PF02883">
    <property type="entry name" value="Alpha_adaptinC2"/>
    <property type="match status" value="1"/>
</dbReference>
<keyword evidence="4" id="KW-0472">Membrane</keyword>
<dbReference type="Proteomes" id="UP001341840">
    <property type="component" value="Unassembled WGS sequence"/>
</dbReference>
<dbReference type="SUPFAM" id="SSF49348">
    <property type="entry name" value="Clathrin adaptor appendage domain"/>
    <property type="match status" value="1"/>
</dbReference>
<evidence type="ECO:0000256" key="1">
    <source>
        <dbReference type="ARBA" id="ARBA00004308"/>
    </source>
</evidence>
<feature type="non-terminal residue" evidence="6">
    <location>
        <position position="280"/>
    </location>
</feature>
<proteinExistence type="predicted"/>
<dbReference type="Gene3D" id="1.25.10.10">
    <property type="entry name" value="Leucine-rich Repeat Variant"/>
    <property type="match status" value="1"/>
</dbReference>
<protein>
    <recommendedName>
        <fullName evidence="5">Clathrin adaptor alpha/beta/gamma-adaptin appendage Ig-like subdomain domain-containing protein</fullName>
    </recommendedName>
</protein>
<evidence type="ECO:0000313" key="7">
    <source>
        <dbReference type="Proteomes" id="UP001341840"/>
    </source>
</evidence>
<reference evidence="6 7" key="1">
    <citation type="journal article" date="2023" name="Plants (Basel)">
        <title>Bridging the Gap: Combining Genomics and Transcriptomics Approaches to Understand Stylosanthes scabra, an Orphan Legume from the Brazilian Caatinga.</title>
        <authorList>
            <person name="Ferreira-Neto J.R.C."/>
            <person name="da Silva M.D."/>
            <person name="Binneck E."/>
            <person name="de Melo N.F."/>
            <person name="da Silva R.H."/>
            <person name="de Melo A.L.T.M."/>
            <person name="Pandolfi V."/>
            <person name="Bustamante F.O."/>
            <person name="Brasileiro-Vidal A.C."/>
            <person name="Benko-Iseppon A.M."/>
        </authorList>
    </citation>
    <scope>NUCLEOTIDE SEQUENCE [LARGE SCALE GENOMIC DNA]</scope>
    <source>
        <tissue evidence="6">Leaves</tissue>
    </source>
</reference>
<sequence>MAKVGSYILGEFGQLIARQPGCGPKELFNLIHEKLPTVSTSTVSILLSAYAKMSMHSHPPDPELQNQIWSIFKKKGEALMDILAEMPKFPERQLHQRAANGTPPLPAGQLGLVKMPSMSDDYPADPRLSQEVGALATVNYQPPPADILSDLLGPLAIEGPPISRVHPQPSTTSELEGTAVEATAIVPARVQANSVQIGIKAEWRDHHGHMVLFLGNKNTAPLVSVQAIMLPPTHFKMELSLVPETIPPHAQVQCRLEVINLRSSRDVAVLDLSYKFGNDM</sequence>
<dbReference type="EMBL" id="JASCZI010092731">
    <property type="protein sequence ID" value="MED6152717.1"/>
    <property type="molecule type" value="Genomic_DNA"/>
</dbReference>
<dbReference type="InterPro" id="IPR011989">
    <property type="entry name" value="ARM-like"/>
</dbReference>
<dbReference type="PANTHER" id="PTHR22780">
    <property type="entry name" value="ADAPTIN, ALPHA/GAMMA/EPSILON"/>
    <property type="match status" value="1"/>
</dbReference>